<keyword evidence="3" id="KW-0963">Cytoplasm</keyword>
<keyword evidence="8" id="KW-0472">Membrane</keyword>
<comment type="caution">
    <text evidence="9">The sequence shown here is derived from an EMBL/GenBank/DDBJ whole genome shotgun (WGS) entry which is preliminary data.</text>
</comment>
<keyword evidence="6" id="KW-1133">Transmembrane helix</keyword>
<evidence type="ECO:0000256" key="8">
    <source>
        <dbReference type="ARBA" id="ARBA00023136"/>
    </source>
</evidence>
<comment type="subcellular location">
    <subcellularLocation>
        <location evidence="2">Cytoplasm</location>
    </subcellularLocation>
    <subcellularLocation>
        <location evidence="1">Golgi apparatus membrane</location>
        <topology evidence="1">Single-pass type II membrane protein</topology>
    </subcellularLocation>
</comment>
<name>A0A9Q0MME2_9DIPT</name>
<keyword evidence="7" id="KW-0333">Golgi apparatus</keyword>
<evidence type="ECO:0000256" key="1">
    <source>
        <dbReference type="ARBA" id="ARBA00004323"/>
    </source>
</evidence>
<evidence type="ECO:0000313" key="9">
    <source>
        <dbReference type="EMBL" id="KAJ6634182.1"/>
    </source>
</evidence>
<proteinExistence type="predicted"/>
<feature type="non-terminal residue" evidence="9">
    <location>
        <position position="1"/>
    </location>
</feature>
<evidence type="ECO:0000256" key="3">
    <source>
        <dbReference type="ARBA" id="ARBA00022490"/>
    </source>
</evidence>
<protein>
    <submittedName>
        <fullName evidence="9">Uncharacterized protein</fullName>
    </submittedName>
</protein>
<evidence type="ECO:0000256" key="2">
    <source>
        <dbReference type="ARBA" id="ARBA00004496"/>
    </source>
</evidence>
<keyword evidence="4" id="KW-0812">Transmembrane</keyword>
<dbReference type="EMBL" id="WJQU01000886">
    <property type="protein sequence ID" value="KAJ6634182.1"/>
    <property type="molecule type" value="Genomic_DNA"/>
</dbReference>
<keyword evidence="5" id="KW-0735">Signal-anchor</keyword>
<evidence type="ECO:0000313" key="10">
    <source>
        <dbReference type="Proteomes" id="UP001151699"/>
    </source>
</evidence>
<dbReference type="PANTHER" id="PTHR35259">
    <property type="entry name" value="BOMBESIN RECEPTOR-ACTIVATED PROTEIN C6ORF89"/>
    <property type="match status" value="1"/>
</dbReference>
<dbReference type="PANTHER" id="PTHR35259:SF1">
    <property type="entry name" value="BOMBESIN RECEPTOR-ACTIVATED PROTEIN C6ORF89"/>
    <property type="match status" value="1"/>
</dbReference>
<keyword evidence="10" id="KW-1185">Reference proteome</keyword>
<dbReference type="OrthoDB" id="10036464at2759"/>
<evidence type="ECO:0000256" key="4">
    <source>
        <dbReference type="ARBA" id="ARBA00022692"/>
    </source>
</evidence>
<sequence length="203" mass="23366">RPCTGVINVLDLSSVPHNTENVPHIFKTNQTPIDIKTLNEIYTNHLDVFVNDANRVQSTNKNIKTLKDLFADFLNDTHQLDSHTLWRCNRMNPAQILRQIIPKPKRLPNSGMSIERYLAIDTAAAPPYRIPDVDCSSIFVIQLKGTRTILLRPTTECKHKCRTISVRLPQSYVLNFNWWYWKPISLPDHITKQPSISYIGAFC</sequence>
<organism evidence="9 10">
    <name type="scientific">Pseudolycoriella hygida</name>
    <dbReference type="NCBI Taxonomy" id="35572"/>
    <lineage>
        <taxon>Eukaryota</taxon>
        <taxon>Metazoa</taxon>
        <taxon>Ecdysozoa</taxon>
        <taxon>Arthropoda</taxon>
        <taxon>Hexapoda</taxon>
        <taxon>Insecta</taxon>
        <taxon>Pterygota</taxon>
        <taxon>Neoptera</taxon>
        <taxon>Endopterygota</taxon>
        <taxon>Diptera</taxon>
        <taxon>Nematocera</taxon>
        <taxon>Sciaroidea</taxon>
        <taxon>Sciaridae</taxon>
        <taxon>Pseudolycoriella</taxon>
    </lineage>
</organism>
<dbReference type="GO" id="GO:0000139">
    <property type="term" value="C:Golgi membrane"/>
    <property type="evidence" value="ECO:0007669"/>
    <property type="project" value="UniProtKB-SubCell"/>
</dbReference>
<accession>A0A9Q0MME2</accession>
<evidence type="ECO:0000256" key="5">
    <source>
        <dbReference type="ARBA" id="ARBA00022968"/>
    </source>
</evidence>
<gene>
    <name evidence="9" type="ORF">Bhyg_17455</name>
</gene>
<evidence type="ECO:0000256" key="7">
    <source>
        <dbReference type="ARBA" id="ARBA00023034"/>
    </source>
</evidence>
<dbReference type="Proteomes" id="UP001151699">
    <property type="component" value="Unassembled WGS sequence"/>
</dbReference>
<dbReference type="InterPro" id="IPR038757">
    <property type="entry name" value="BRAP"/>
</dbReference>
<reference evidence="9" key="1">
    <citation type="submission" date="2022-07" db="EMBL/GenBank/DDBJ databases">
        <authorList>
            <person name="Trinca V."/>
            <person name="Uliana J.V.C."/>
            <person name="Torres T.T."/>
            <person name="Ward R.J."/>
            <person name="Monesi N."/>
        </authorList>
    </citation>
    <scope>NUCLEOTIDE SEQUENCE</scope>
    <source>
        <strain evidence="9">HSMRA1968</strain>
        <tissue evidence="9">Whole embryos</tissue>
    </source>
</reference>
<dbReference type="AlphaFoldDB" id="A0A9Q0MME2"/>
<evidence type="ECO:0000256" key="6">
    <source>
        <dbReference type="ARBA" id="ARBA00022989"/>
    </source>
</evidence>